<keyword evidence="1" id="KW-0106">Calcium</keyword>
<reference evidence="3" key="1">
    <citation type="submission" date="2023-08" db="EMBL/GenBank/DDBJ databases">
        <authorList>
            <person name="Chen Y."/>
            <person name="Shah S."/>
            <person name="Dougan E. K."/>
            <person name="Thang M."/>
            <person name="Chan C."/>
        </authorList>
    </citation>
    <scope>NUCLEOTIDE SEQUENCE</scope>
</reference>
<name>A0AA36MZ29_9DINO</name>
<feature type="domain" description="EF-hand" evidence="2">
    <location>
        <begin position="594"/>
        <end position="629"/>
    </location>
</feature>
<evidence type="ECO:0000313" key="3">
    <source>
        <dbReference type="EMBL" id="CAJ1392034.1"/>
    </source>
</evidence>
<dbReference type="Proteomes" id="UP001178507">
    <property type="component" value="Unassembled WGS sequence"/>
</dbReference>
<evidence type="ECO:0000313" key="4">
    <source>
        <dbReference type="Proteomes" id="UP001178507"/>
    </source>
</evidence>
<dbReference type="InterPro" id="IPR011992">
    <property type="entry name" value="EF-hand-dom_pair"/>
</dbReference>
<accession>A0AA36MZ29</accession>
<evidence type="ECO:0000256" key="1">
    <source>
        <dbReference type="ARBA" id="ARBA00022837"/>
    </source>
</evidence>
<dbReference type="SMART" id="SM00054">
    <property type="entry name" value="EFh"/>
    <property type="match status" value="4"/>
</dbReference>
<organism evidence="3 4">
    <name type="scientific">Effrenium voratum</name>
    <dbReference type="NCBI Taxonomy" id="2562239"/>
    <lineage>
        <taxon>Eukaryota</taxon>
        <taxon>Sar</taxon>
        <taxon>Alveolata</taxon>
        <taxon>Dinophyceae</taxon>
        <taxon>Suessiales</taxon>
        <taxon>Symbiodiniaceae</taxon>
        <taxon>Effrenium</taxon>
    </lineage>
</organism>
<comment type="caution">
    <text evidence="3">The sequence shown here is derived from an EMBL/GenBank/DDBJ whole genome shotgun (WGS) entry which is preliminary data.</text>
</comment>
<dbReference type="SUPFAM" id="SSF47473">
    <property type="entry name" value="EF-hand"/>
    <property type="match status" value="1"/>
</dbReference>
<dbReference type="PROSITE" id="PS50222">
    <property type="entry name" value="EF_HAND_2"/>
    <property type="match status" value="3"/>
</dbReference>
<dbReference type="Gene3D" id="1.10.238.10">
    <property type="entry name" value="EF-hand"/>
    <property type="match status" value="1"/>
</dbReference>
<dbReference type="EMBL" id="CAUJNA010002247">
    <property type="protein sequence ID" value="CAJ1392034.1"/>
    <property type="molecule type" value="Genomic_DNA"/>
</dbReference>
<feature type="domain" description="EF-hand" evidence="2">
    <location>
        <begin position="162"/>
        <end position="197"/>
    </location>
</feature>
<dbReference type="Pfam" id="PF13202">
    <property type="entry name" value="EF-hand_5"/>
    <property type="match status" value="2"/>
</dbReference>
<dbReference type="GO" id="GO:0005509">
    <property type="term" value="F:calcium ion binding"/>
    <property type="evidence" value="ECO:0007669"/>
    <property type="project" value="InterPro"/>
</dbReference>
<dbReference type="PROSITE" id="PS00018">
    <property type="entry name" value="EF_HAND_1"/>
    <property type="match status" value="3"/>
</dbReference>
<dbReference type="InterPro" id="IPR018247">
    <property type="entry name" value="EF_Hand_1_Ca_BS"/>
</dbReference>
<feature type="domain" description="EF-hand" evidence="2">
    <location>
        <begin position="505"/>
        <end position="533"/>
    </location>
</feature>
<proteinExistence type="predicted"/>
<dbReference type="AlphaFoldDB" id="A0AA36MZ29"/>
<protein>
    <recommendedName>
        <fullName evidence="2">EF-hand domain-containing protein</fullName>
    </recommendedName>
</protein>
<sequence>MAPKKAPAEAKARGRRPSAVDLLQRNLSFAECSVDQIGLAVLAEDPSTKFDAPFWCTLLTGTPPEEFRSLQNRTLGFWIQAFNRWQECGGWTPGKAPELVDGDALNKILRVPPNKCIEIIKLFDPAGHRRLSGASGGEALKKCKIRICELMMAGVVLSRLIATKQKLKFILGLFDVDDSRSLDESEFACFVSAFIHGLGAAFGLRKDDDIMPTTKQIQLVVQRLYDRLGAIAKARICALAEALVGNERQALAEAIRSHQLDKVSLNRTSSKPRRQVLPFETLIGWCFREYQDPLALPYALSIERFCPKLQPLDEDPEAFLEEEKRFYLSHKGPVPLPMESTVAHDASMLTRKEVILAREVFRFCLQEGTFQMSHSELQEGLRREDLTAQLWSKLQSAMERINDERSRGIKVDIFSFLRKLHPGAQPMHLRMFDGWMQQFDQMKEQKKFVEACEQSVQSLHHTSTLPVIPDLELAELERQFKSIDLENSGLITLQQIERAMSLDCEVLRKYDVSNDGFIDFHEFVAMMCPTEYRPPEMCGFDQEVLGSLVKMRAARMRSGLDQQVALYESPADAKAEGVRKSEMPASMRPEVPEETWAAWNSVFDRVDNDGDNTISDAELRSSMLLSQDVCEQLIASTRAEGKLGIPRRDFLLSLLDFYKCRRPAFVMMKET</sequence>
<evidence type="ECO:0000259" key="2">
    <source>
        <dbReference type="PROSITE" id="PS50222"/>
    </source>
</evidence>
<dbReference type="CDD" id="cd00051">
    <property type="entry name" value="EFh"/>
    <property type="match status" value="1"/>
</dbReference>
<keyword evidence="4" id="KW-1185">Reference proteome</keyword>
<gene>
    <name evidence="3" type="ORF">EVOR1521_LOCUS17232</name>
</gene>
<dbReference type="InterPro" id="IPR002048">
    <property type="entry name" value="EF_hand_dom"/>
</dbReference>